<evidence type="ECO:0000256" key="1">
    <source>
        <dbReference type="ARBA" id="ARBA00004651"/>
    </source>
</evidence>
<feature type="transmembrane region" description="Helical" evidence="9">
    <location>
        <begin position="38"/>
        <end position="58"/>
    </location>
</feature>
<dbReference type="InterPro" id="IPR017871">
    <property type="entry name" value="ABC_transporter-like_CS"/>
</dbReference>
<evidence type="ECO:0000259" key="11">
    <source>
        <dbReference type="PROSITE" id="PS50929"/>
    </source>
</evidence>
<dbReference type="OrthoDB" id="9770415at2"/>
<dbReference type="SUPFAM" id="SSF90123">
    <property type="entry name" value="ABC transporter transmembrane region"/>
    <property type="match status" value="1"/>
</dbReference>
<dbReference type="SUPFAM" id="SSF52540">
    <property type="entry name" value="P-loop containing nucleoside triphosphate hydrolases"/>
    <property type="match status" value="1"/>
</dbReference>
<dbReference type="PROSITE" id="PS50893">
    <property type="entry name" value="ABC_TRANSPORTER_2"/>
    <property type="match status" value="1"/>
</dbReference>
<evidence type="ECO:0000256" key="3">
    <source>
        <dbReference type="ARBA" id="ARBA00022475"/>
    </source>
</evidence>
<dbReference type="GO" id="GO:0005886">
    <property type="term" value="C:plasma membrane"/>
    <property type="evidence" value="ECO:0007669"/>
    <property type="project" value="UniProtKB-SubCell"/>
</dbReference>
<evidence type="ECO:0000256" key="4">
    <source>
        <dbReference type="ARBA" id="ARBA00022692"/>
    </source>
</evidence>
<name>A0A4Q9DY02_9BACL</name>
<comment type="subcellular location">
    <subcellularLocation>
        <location evidence="1">Cell membrane</location>
        <topology evidence="1">Multi-pass membrane protein</topology>
    </subcellularLocation>
</comment>
<dbReference type="PANTHER" id="PTHR43394">
    <property type="entry name" value="ATP-DEPENDENT PERMEASE MDL1, MITOCHONDRIAL"/>
    <property type="match status" value="1"/>
</dbReference>
<evidence type="ECO:0000256" key="7">
    <source>
        <dbReference type="ARBA" id="ARBA00022989"/>
    </source>
</evidence>
<feature type="domain" description="ABC transporter" evidence="10">
    <location>
        <begin position="361"/>
        <end position="595"/>
    </location>
</feature>
<dbReference type="Pfam" id="PF00005">
    <property type="entry name" value="ABC_tran"/>
    <property type="match status" value="1"/>
</dbReference>
<feature type="transmembrane region" description="Helical" evidence="9">
    <location>
        <begin position="267"/>
        <end position="285"/>
    </location>
</feature>
<dbReference type="Gene3D" id="3.40.50.300">
    <property type="entry name" value="P-loop containing nucleotide triphosphate hydrolases"/>
    <property type="match status" value="1"/>
</dbReference>
<dbReference type="PANTHER" id="PTHR43394:SF1">
    <property type="entry name" value="ATP-BINDING CASSETTE SUB-FAMILY B MEMBER 10, MITOCHONDRIAL"/>
    <property type="match status" value="1"/>
</dbReference>
<proteinExistence type="predicted"/>
<dbReference type="Gene3D" id="1.20.1560.10">
    <property type="entry name" value="ABC transporter type 1, transmembrane domain"/>
    <property type="match status" value="1"/>
</dbReference>
<accession>A0A4Q9DY02</accession>
<comment type="caution">
    <text evidence="12">The sequence shown here is derived from an EMBL/GenBank/DDBJ whole genome shotgun (WGS) entry which is preliminary data.</text>
</comment>
<dbReference type="EMBL" id="SIRE01000004">
    <property type="protein sequence ID" value="TBL80698.1"/>
    <property type="molecule type" value="Genomic_DNA"/>
</dbReference>
<feature type="transmembrane region" description="Helical" evidence="9">
    <location>
        <begin position="291"/>
        <end position="309"/>
    </location>
</feature>
<dbReference type="RefSeq" id="WP_131012299.1">
    <property type="nucleotide sequence ID" value="NZ_SIRE01000004.1"/>
</dbReference>
<keyword evidence="6 12" id="KW-0067">ATP-binding</keyword>
<protein>
    <submittedName>
        <fullName evidence="12">ABC transporter ATP-binding protein</fullName>
    </submittedName>
</protein>
<keyword evidence="5" id="KW-0547">Nucleotide-binding</keyword>
<dbReference type="InterPro" id="IPR003593">
    <property type="entry name" value="AAA+_ATPase"/>
</dbReference>
<organism evidence="12 13">
    <name type="scientific">Paenibacillus thalictri</name>
    <dbReference type="NCBI Taxonomy" id="2527873"/>
    <lineage>
        <taxon>Bacteria</taxon>
        <taxon>Bacillati</taxon>
        <taxon>Bacillota</taxon>
        <taxon>Bacilli</taxon>
        <taxon>Bacillales</taxon>
        <taxon>Paenibacillaceae</taxon>
        <taxon>Paenibacillus</taxon>
    </lineage>
</organism>
<dbReference type="PROSITE" id="PS50929">
    <property type="entry name" value="ABC_TM1F"/>
    <property type="match status" value="1"/>
</dbReference>
<dbReference type="InterPro" id="IPR036640">
    <property type="entry name" value="ABC1_TM_sf"/>
</dbReference>
<evidence type="ECO:0000313" key="12">
    <source>
        <dbReference type="EMBL" id="TBL80698.1"/>
    </source>
</evidence>
<keyword evidence="8 9" id="KW-0472">Membrane</keyword>
<dbReference type="SMART" id="SM00382">
    <property type="entry name" value="AAA"/>
    <property type="match status" value="1"/>
</dbReference>
<dbReference type="GO" id="GO:0016887">
    <property type="term" value="F:ATP hydrolysis activity"/>
    <property type="evidence" value="ECO:0007669"/>
    <property type="project" value="InterPro"/>
</dbReference>
<keyword evidence="2" id="KW-0813">Transport</keyword>
<dbReference type="Pfam" id="PF00664">
    <property type="entry name" value="ABC_membrane"/>
    <property type="match status" value="1"/>
</dbReference>
<keyword evidence="3" id="KW-1003">Cell membrane</keyword>
<keyword evidence="13" id="KW-1185">Reference proteome</keyword>
<evidence type="ECO:0000313" key="13">
    <source>
        <dbReference type="Proteomes" id="UP000293142"/>
    </source>
</evidence>
<evidence type="ECO:0000256" key="5">
    <source>
        <dbReference type="ARBA" id="ARBA00022741"/>
    </source>
</evidence>
<dbReference type="GO" id="GO:0015421">
    <property type="term" value="F:ABC-type oligopeptide transporter activity"/>
    <property type="evidence" value="ECO:0007669"/>
    <property type="project" value="TreeGrafter"/>
</dbReference>
<evidence type="ECO:0000259" key="10">
    <source>
        <dbReference type="PROSITE" id="PS50893"/>
    </source>
</evidence>
<dbReference type="InterPro" id="IPR011527">
    <property type="entry name" value="ABC1_TM_dom"/>
</dbReference>
<feature type="domain" description="ABC transmembrane type-1" evidence="11">
    <location>
        <begin position="43"/>
        <end position="321"/>
    </location>
</feature>
<evidence type="ECO:0000256" key="9">
    <source>
        <dbReference type="SAM" id="Phobius"/>
    </source>
</evidence>
<dbReference type="FunFam" id="3.40.50.300:FF:000221">
    <property type="entry name" value="Multidrug ABC transporter ATP-binding protein"/>
    <property type="match status" value="1"/>
</dbReference>
<dbReference type="AlphaFoldDB" id="A0A4Q9DY02"/>
<dbReference type="InterPro" id="IPR039421">
    <property type="entry name" value="Type_1_exporter"/>
</dbReference>
<dbReference type="PROSITE" id="PS00211">
    <property type="entry name" value="ABC_TRANSPORTER_1"/>
    <property type="match status" value="1"/>
</dbReference>
<evidence type="ECO:0000256" key="6">
    <source>
        <dbReference type="ARBA" id="ARBA00022840"/>
    </source>
</evidence>
<dbReference type="InterPro" id="IPR027417">
    <property type="entry name" value="P-loop_NTPase"/>
</dbReference>
<sequence length="608" mass="67125">MRDDGIRMGGLDKQLQGRSKATLKDVSLRRIFALFRPYLLPLAVILLLALGSAVLGLFPPLIMKRIIDQALAQHSVPQLLELSFLLVLLPVVGGLLGVWQNHENTKVSQGVMRDLRQGLFANLQKQSMSFFTHSKSGELIQRLTSDVQAVQGVISSLVVQSVTQAVIVGTTIVILFFLDWRLALLATVILPLFIMPVRRVSNIRKQLRFETQKVRGEMSAQLGEIFGVSGALLTRIFQREPEQQRQFEATNKQVMDLELRLNLVGRWYGMVIGLLGPLGTALIFLYGGYNVVHGTMTVGGIVAFTLYLGRLYGPVGTLLNLHVEAATALGVFQRIFEYQDAKPDIVDAPGAAELSDVRGEVSFCDVSFAYEPGQYALRRISFDVRPGEVAAIVGPSGAGKSTLTGLLARLYDPAEGRVLIDGRDMREVTLRSLREQVAFVTQESFMFHATVRDNLLFAKLDATQEELETACRGAYIHDLIASLPEGYDTMVGERGHRLSGGERQRIAIARAMLKNPRILVLDEATSHLDSASEAYVQAALEQLMRGRTTLVIAHRLSTVLAADQIIVLESGGLAEKGTHSQLLELNGLYARLYYTQFAKVREDGERPK</sequence>
<dbReference type="CDD" id="cd18550">
    <property type="entry name" value="ABC_6TM_exporter_like"/>
    <property type="match status" value="1"/>
</dbReference>
<dbReference type="GO" id="GO:0005524">
    <property type="term" value="F:ATP binding"/>
    <property type="evidence" value="ECO:0007669"/>
    <property type="project" value="UniProtKB-KW"/>
</dbReference>
<feature type="transmembrane region" description="Helical" evidence="9">
    <location>
        <begin position="165"/>
        <end position="195"/>
    </location>
</feature>
<reference evidence="12 13" key="1">
    <citation type="submission" date="2019-02" db="EMBL/GenBank/DDBJ databases">
        <title>Paenibacillus sp. nov., isolated from surface-sterilized tissue of Thalictrum simplex L.</title>
        <authorList>
            <person name="Tuo L."/>
        </authorList>
    </citation>
    <scope>NUCLEOTIDE SEQUENCE [LARGE SCALE GENOMIC DNA]</scope>
    <source>
        <strain evidence="12 13">N2SHLJ1</strain>
    </source>
</reference>
<evidence type="ECO:0000256" key="2">
    <source>
        <dbReference type="ARBA" id="ARBA00022448"/>
    </source>
</evidence>
<evidence type="ECO:0000256" key="8">
    <source>
        <dbReference type="ARBA" id="ARBA00023136"/>
    </source>
</evidence>
<gene>
    <name evidence="12" type="ORF">EYB31_05580</name>
</gene>
<keyword evidence="4 9" id="KW-0812">Transmembrane</keyword>
<keyword evidence="7 9" id="KW-1133">Transmembrane helix</keyword>
<dbReference type="Proteomes" id="UP000293142">
    <property type="component" value="Unassembled WGS sequence"/>
</dbReference>
<feature type="transmembrane region" description="Helical" evidence="9">
    <location>
        <begin position="79"/>
        <end position="99"/>
    </location>
</feature>
<dbReference type="InterPro" id="IPR003439">
    <property type="entry name" value="ABC_transporter-like_ATP-bd"/>
</dbReference>